<feature type="domain" description="DNA helicase Pif1-like 2B" evidence="4">
    <location>
        <begin position="840"/>
        <end position="884"/>
    </location>
</feature>
<sequence>MPNLDDYMIELNTNVTPDQRRYNAPTASQVAAIWLEGDDPMKTFDRHVLVHAKSDKPCYIKAYHGCYDPLAYPLFNPNRETGWNLKMPYDDPNQIPCDVEMDETCEASTFGDVHTNEESTFDDLLEDEVVDNYLDNEDDNDDSSKSSKGKKDKFVTAREYYCFRLQVRRGLLNIILFGGRLFQQWAVDMYIKIESMRLDWYSKPENQKKIRAELYQGVVDVLSSGETSGSAVGSKLTTLDEYDKVICAEIPDKAKYPELHRLVIKHMLHGPCGALNRNCACMVDGECRFDFPRQFNQATQQGKNSYPLYRRRDDGWRVKIRGAVLDNRWVVPYNPGLLMRYNCHINVEACASIKSLKYLYKYVYKGHDCASFSVDPSGEINEIQQYRNARYVTPPEAIYRMLGIPLFGIYPVVLQLQLHLPNMQYVTYIEDSNLEDVVNRPSSTRTTLTEYFKMNQVDPKERKLLYKEFPEHYRWITGQNVWQKRKTKRGQVGRVVYAHPADGERYYLRVLLNHVRGATLFEDLRTVLGTTYSTFREACEKRGLVEMDKSHDNCLNEASTFQMPSALRWLFATILDITEYGLPEVIDVGGTGKTFMYKALLARVRSEGLIAIATATSGIAASILPGGRTTYSRFKIPIKIAHNSMCNFMKQSVTAELLRMASLVIWDEAAMTKRQAVETLDRSLQDIMCCSLPFGGKVIVFGGDFRQRSYLWENIRKIRLSRNMRAQSDPWFSEYLLRIGNGTENTIRDDYVRLPDEIVIAYGDSEDSVHELINHMFPSLDDEKNASSASYMSTRAILSTKNDYVDKLNANMIDRFLGQAKVYHSFDSVDDDLHNSYPLDYLNSITPNGLSPHELIVKINCPVNLLRNLDPNNGLCNGTRLMVRAFQDNAIDAEIVGGQHANKRVFIPRIPLPPSDDISLPFKFKRKQFPICLSFAMTINKSQGQTIPNVGIYLPEPVFSHGQLYVALSRSVSRLTTRILAKPKKEVDSTGKSTKNIVYKDVLDW</sequence>
<evidence type="ECO:0000259" key="3">
    <source>
        <dbReference type="Pfam" id="PF14214"/>
    </source>
</evidence>
<dbReference type="FunFam" id="3.40.50.300:FF:002884">
    <property type="entry name" value="ATP-dependent DNA helicase"/>
    <property type="match status" value="1"/>
</dbReference>
<evidence type="ECO:0000259" key="4">
    <source>
        <dbReference type="Pfam" id="PF21530"/>
    </source>
</evidence>
<dbReference type="InterPro" id="IPR049163">
    <property type="entry name" value="Pif1-like_2B_dom"/>
</dbReference>
<dbReference type="GO" id="GO:0043139">
    <property type="term" value="F:5'-3' DNA helicase activity"/>
    <property type="evidence" value="ECO:0007669"/>
    <property type="project" value="UniProtKB-EC"/>
</dbReference>
<dbReference type="EMBL" id="DP000011">
    <property type="protein sequence ID" value="ABA97607.1"/>
    <property type="molecule type" value="Genomic_DNA"/>
</dbReference>
<dbReference type="Pfam" id="PF05970">
    <property type="entry name" value="PIF1"/>
    <property type="match status" value="1"/>
</dbReference>
<feature type="domain" description="DNA helicase Pif1-like DEAD-box helicase" evidence="2">
    <location>
        <begin position="588"/>
        <end position="707"/>
    </location>
</feature>
<dbReference type="GO" id="GO:0005524">
    <property type="term" value="F:ATP binding"/>
    <property type="evidence" value="ECO:0007669"/>
    <property type="project" value="UniProtKB-KW"/>
</dbReference>
<comment type="cofactor">
    <cofactor evidence="1">
        <name>Mg(2+)</name>
        <dbReference type="ChEBI" id="CHEBI:18420"/>
    </cofactor>
</comment>
<evidence type="ECO:0000313" key="5">
    <source>
        <dbReference type="EMBL" id="ABA97607.1"/>
    </source>
</evidence>
<reference evidence="5" key="1">
    <citation type="journal article" date="2005" name="BMC Biol.">
        <title>The sequence of rice chromosomes 11 and 12, rich in disease resistance genes and recent gene duplications.</title>
        <authorList>
            <consortium name="The rice chromosomes 11 and 12 sequencing consortia"/>
        </authorList>
    </citation>
    <scope>NUCLEOTIDE SEQUENCE [LARGE SCALE GENOMIC DNA]</scope>
</reference>
<dbReference type="GO" id="GO:0016887">
    <property type="term" value="F:ATP hydrolysis activity"/>
    <property type="evidence" value="ECO:0007669"/>
    <property type="project" value="RHEA"/>
</dbReference>
<evidence type="ECO:0000259" key="2">
    <source>
        <dbReference type="Pfam" id="PF05970"/>
    </source>
</evidence>
<comment type="catalytic activity">
    <reaction evidence="1">
        <text>ATP + H2O = ADP + phosphate + H(+)</text>
        <dbReference type="Rhea" id="RHEA:13065"/>
        <dbReference type="ChEBI" id="CHEBI:15377"/>
        <dbReference type="ChEBI" id="CHEBI:15378"/>
        <dbReference type="ChEBI" id="CHEBI:30616"/>
        <dbReference type="ChEBI" id="CHEBI:43474"/>
        <dbReference type="ChEBI" id="CHEBI:456216"/>
        <dbReference type="EC" id="5.6.2.3"/>
    </reaction>
</comment>
<dbReference type="GO" id="GO:0006281">
    <property type="term" value="P:DNA repair"/>
    <property type="evidence" value="ECO:0007669"/>
    <property type="project" value="UniProtKB-KW"/>
</dbReference>
<keyword evidence="1" id="KW-0227">DNA damage</keyword>
<dbReference type="PANTHER" id="PTHR10492">
    <property type="match status" value="1"/>
</dbReference>
<comment type="similarity">
    <text evidence="1">Belongs to the helicase family.</text>
</comment>
<protein>
    <recommendedName>
        <fullName evidence="1">ATP-dependent DNA helicase</fullName>
        <ecNumber evidence="1">5.6.2.3</ecNumber>
    </recommendedName>
</protein>
<dbReference type="SUPFAM" id="SSF52540">
    <property type="entry name" value="P-loop containing nucleoside triphosphate hydrolases"/>
    <property type="match status" value="2"/>
</dbReference>
<evidence type="ECO:0000256" key="1">
    <source>
        <dbReference type="RuleBase" id="RU363044"/>
    </source>
</evidence>
<organism evidence="5">
    <name type="scientific">Oryza sativa subsp. japonica</name>
    <name type="common">Rice</name>
    <dbReference type="NCBI Taxonomy" id="39947"/>
    <lineage>
        <taxon>Eukaryota</taxon>
        <taxon>Viridiplantae</taxon>
        <taxon>Streptophyta</taxon>
        <taxon>Embryophyta</taxon>
        <taxon>Tracheophyta</taxon>
        <taxon>Spermatophyta</taxon>
        <taxon>Magnoliopsida</taxon>
        <taxon>Liliopsida</taxon>
        <taxon>Poales</taxon>
        <taxon>Poaceae</taxon>
        <taxon>BOP clade</taxon>
        <taxon>Oryzoideae</taxon>
        <taxon>Oryzeae</taxon>
        <taxon>Oryzinae</taxon>
        <taxon>Oryza</taxon>
        <taxon>Oryza sativa</taxon>
    </lineage>
</organism>
<keyword evidence="1" id="KW-0233">DNA recombination</keyword>
<dbReference type="InterPro" id="IPR010285">
    <property type="entry name" value="DNA_helicase_pif1-like_DEAD"/>
</dbReference>
<keyword evidence="1" id="KW-0347">Helicase</keyword>
<dbReference type="Pfam" id="PF14214">
    <property type="entry name" value="Helitron_like_N"/>
    <property type="match status" value="1"/>
</dbReference>
<reference evidence="5" key="3">
    <citation type="submission" date="2006-01" db="EMBL/GenBank/DDBJ databases">
        <authorList>
            <person name="Buell R."/>
        </authorList>
    </citation>
    <scope>NUCLEOTIDE SEQUENCE</scope>
</reference>
<keyword evidence="1" id="KW-0547">Nucleotide-binding</keyword>
<dbReference type="GO" id="GO:0000723">
    <property type="term" value="P:telomere maintenance"/>
    <property type="evidence" value="ECO:0007669"/>
    <property type="project" value="InterPro"/>
</dbReference>
<keyword evidence="1" id="KW-0234">DNA repair</keyword>
<keyword evidence="1" id="KW-0067">ATP-binding</keyword>
<reference evidence="5" key="2">
    <citation type="submission" date="2005-04" db="EMBL/GenBank/DDBJ databases">
        <authorList>
            <person name="Buell C.R."/>
            <person name="Wing R.A."/>
            <person name="McCombie W.A."/>
            <person name="Ouyang S."/>
        </authorList>
    </citation>
    <scope>NUCLEOTIDE SEQUENCE</scope>
</reference>
<gene>
    <name evidence="5" type="ordered locus">LOC_Os12g23030</name>
</gene>
<feature type="domain" description="Helitron helicase-like" evidence="3">
    <location>
        <begin position="160"/>
        <end position="226"/>
    </location>
</feature>
<dbReference type="PANTHER" id="PTHR10492:SF94">
    <property type="entry name" value="ATP-DEPENDENT DNA HELICASE"/>
    <property type="match status" value="1"/>
</dbReference>
<dbReference type="CDD" id="cd18809">
    <property type="entry name" value="SF1_C_RecD"/>
    <property type="match status" value="1"/>
</dbReference>
<dbReference type="EC" id="5.6.2.3" evidence="1"/>
<dbReference type="AlphaFoldDB" id="Q2QST2"/>
<dbReference type="InterPro" id="IPR025476">
    <property type="entry name" value="Helitron_helicase-like"/>
</dbReference>
<dbReference type="Pfam" id="PF21530">
    <property type="entry name" value="Pif1_2B_dom"/>
    <property type="match status" value="1"/>
</dbReference>
<accession>Q2QST2</accession>
<proteinExistence type="inferred from homology"/>
<dbReference type="InterPro" id="IPR027417">
    <property type="entry name" value="P-loop_NTPase"/>
</dbReference>
<dbReference type="GO" id="GO:0006310">
    <property type="term" value="P:DNA recombination"/>
    <property type="evidence" value="ECO:0007669"/>
    <property type="project" value="UniProtKB-KW"/>
</dbReference>
<keyword evidence="1" id="KW-0378">Hydrolase</keyword>
<dbReference type="Gene3D" id="3.40.50.300">
    <property type="entry name" value="P-loop containing nucleotide triphosphate hydrolases"/>
    <property type="match status" value="2"/>
</dbReference>
<name>Q2QST2_ORYSJ</name>